<reference evidence="1" key="1">
    <citation type="submission" date="2018-01" db="EMBL/GenBank/DDBJ databases">
        <authorList>
            <person name="Regsiter A."/>
            <person name="William W."/>
        </authorList>
    </citation>
    <scope>NUCLEOTIDE SEQUENCE</scope>
    <source>
        <strain evidence="1">TRIP AH-1</strain>
    </source>
</reference>
<name>A0A445MXF1_9BACT</name>
<gene>
    <name evidence="1" type="ORF">PITCH_A2030196</name>
</gene>
<accession>A0A445MXF1</accession>
<evidence type="ECO:0000313" key="1">
    <source>
        <dbReference type="EMBL" id="SPD74052.1"/>
    </source>
</evidence>
<proteinExistence type="predicted"/>
<organism evidence="1">
    <name type="scientific">uncultured Desulfobacterium sp</name>
    <dbReference type="NCBI Taxonomy" id="201089"/>
    <lineage>
        <taxon>Bacteria</taxon>
        <taxon>Pseudomonadati</taxon>
        <taxon>Thermodesulfobacteriota</taxon>
        <taxon>Desulfobacteria</taxon>
        <taxon>Desulfobacterales</taxon>
        <taxon>Desulfobacteriaceae</taxon>
        <taxon>Desulfobacterium</taxon>
        <taxon>environmental samples</taxon>
    </lineage>
</organism>
<sequence>MKEIGLNQYFPDFMRLLKILKDRKREVKRFLELK</sequence>
<dbReference type="AlphaFoldDB" id="A0A445MXF1"/>
<protein>
    <submittedName>
        <fullName evidence="1">Uncharacterized protein</fullName>
    </submittedName>
</protein>
<dbReference type="EMBL" id="OJIN01000117">
    <property type="protein sequence ID" value="SPD74052.1"/>
    <property type="molecule type" value="Genomic_DNA"/>
</dbReference>